<comment type="similarity">
    <text evidence="1">Belongs to the ABC transporter superfamily.</text>
</comment>
<dbReference type="PROSITE" id="PS00211">
    <property type="entry name" value="ABC_TRANSPORTER_1"/>
    <property type="match status" value="1"/>
</dbReference>
<evidence type="ECO:0000256" key="5">
    <source>
        <dbReference type="ARBA" id="ARBA00022840"/>
    </source>
</evidence>
<evidence type="ECO:0000256" key="4">
    <source>
        <dbReference type="ARBA" id="ARBA00022741"/>
    </source>
</evidence>
<evidence type="ECO:0000313" key="9">
    <source>
        <dbReference type="EMBL" id="EMF82357.1"/>
    </source>
</evidence>
<keyword evidence="6" id="KW-1278">Translocase</keyword>
<dbReference type="AlphaFoldDB" id="M3FPT1"/>
<keyword evidence="3" id="KW-1003">Cell membrane</keyword>
<evidence type="ECO:0000313" key="10">
    <source>
        <dbReference type="Proteomes" id="UP000011770"/>
    </source>
</evidence>
<keyword evidence="4" id="KW-0547">Nucleotide-binding</keyword>
<organism evidence="9 10">
    <name type="scientific">Leptospira weilii serovar Topaz str. LT2116</name>
    <dbReference type="NCBI Taxonomy" id="1088540"/>
    <lineage>
        <taxon>Bacteria</taxon>
        <taxon>Pseudomonadati</taxon>
        <taxon>Spirochaetota</taxon>
        <taxon>Spirochaetia</taxon>
        <taxon>Leptospirales</taxon>
        <taxon>Leptospiraceae</taxon>
        <taxon>Leptospira</taxon>
    </lineage>
</organism>
<gene>
    <name evidence="9" type="ORF">LEP1GSC188_1677</name>
</gene>
<dbReference type="GO" id="GO:0089705">
    <property type="term" value="P:protein localization to outer membrane"/>
    <property type="evidence" value="ECO:0007669"/>
    <property type="project" value="UniProtKB-ARBA"/>
</dbReference>
<dbReference type="InterPro" id="IPR017911">
    <property type="entry name" value="MacB-like_ATP-bd"/>
</dbReference>
<keyword evidence="5 9" id="KW-0067">ATP-binding</keyword>
<dbReference type="FunFam" id="3.40.50.300:FF:000230">
    <property type="entry name" value="Lipoprotein-releasing system ATP-binding protein LolD"/>
    <property type="match status" value="1"/>
</dbReference>
<keyword evidence="2" id="KW-0813">Transport</keyword>
<dbReference type="InterPro" id="IPR027417">
    <property type="entry name" value="P-loop_NTPase"/>
</dbReference>
<evidence type="ECO:0000256" key="7">
    <source>
        <dbReference type="ARBA" id="ARBA00023136"/>
    </source>
</evidence>
<protein>
    <submittedName>
        <fullName evidence="9">ABC transporter, ATP-binding protein</fullName>
    </submittedName>
</protein>
<sequence length="274" mass="30515">MQTASRAGISVNDLRKTFGNSEIIKGVSLDIEEGDYVSLTGKSGSGKSTLLYMISSLDPPSSGTVEIDGKNIYRMDEGEVHDFRNKRMGFIFQFHYLLPEFTAIENVLMPARKAGLLKKCQSYAEYLLEEFDLKDRMDYRIGRLSGGQAQRVAIARALVMNPKYIFADEPTGALDSTNTKTVMNILEKVNRETKATILVVTHDSDFASKTKRQIHLADGQVVSLKEFETLKKNGKKNVPEYFSSGKGFSDRHSNPHFSFCVLCAGSSQSLNRVS</sequence>
<dbReference type="InterPro" id="IPR003593">
    <property type="entry name" value="AAA+_ATPase"/>
</dbReference>
<evidence type="ECO:0000259" key="8">
    <source>
        <dbReference type="PROSITE" id="PS50893"/>
    </source>
</evidence>
<dbReference type="CDD" id="cd03255">
    <property type="entry name" value="ABC_MJ0796_LolCDE_FtsE"/>
    <property type="match status" value="1"/>
</dbReference>
<dbReference type="GO" id="GO:0044874">
    <property type="term" value="P:lipoprotein localization to outer membrane"/>
    <property type="evidence" value="ECO:0007669"/>
    <property type="project" value="UniProtKB-ARBA"/>
</dbReference>
<keyword evidence="7" id="KW-0472">Membrane</keyword>
<evidence type="ECO:0000256" key="3">
    <source>
        <dbReference type="ARBA" id="ARBA00022475"/>
    </source>
</evidence>
<dbReference type="Gene3D" id="3.40.50.300">
    <property type="entry name" value="P-loop containing nucleotide triphosphate hydrolases"/>
    <property type="match status" value="1"/>
</dbReference>
<name>M3FPT1_9LEPT</name>
<dbReference type="PANTHER" id="PTHR42798">
    <property type="entry name" value="LIPOPROTEIN-RELEASING SYSTEM ATP-BINDING PROTEIN LOLD"/>
    <property type="match status" value="1"/>
</dbReference>
<feature type="domain" description="ABC transporter" evidence="8">
    <location>
        <begin position="9"/>
        <end position="243"/>
    </location>
</feature>
<reference evidence="9 10" key="1">
    <citation type="submission" date="2013-01" db="EMBL/GenBank/DDBJ databases">
        <authorList>
            <person name="Harkins D.M."/>
            <person name="Durkin A.S."/>
            <person name="Brinkac L.M."/>
            <person name="Haft D.H."/>
            <person name="Selengut J.D."/>
            <person name="Sanka R."/>
            <person name="DePew J."/>
            <person name="Purushe J."/>
            <person name="Tulsiani S.M."/>
            <person name="Graham G.C."/>
            <person name="Burns M.-A."/>
            <person name="Dohnt M.F."/>
            <person name="Smythe L.D."/>
            <person name="McKay D.B."/>
            <person name="Craig S.B."/>
            <person name="Vinetz J.M."/>
            <person name="Sutton G.G."/>
            <person name="Nierman W.C."/>
            <person name="Fouts D.E."/>
        </authorList>
    </citation>
    <scope>NUCLEOTIDE SEQUENCE [LARGE SCALE GENOMIC DNA]</scope>
    <source>
        <strain evidence="9 10">LT2116</strain>
    </source>
</reference>
<dbReference type="EMBL" id="AHOR02000024">
    <property type="protein sequence ID" value="EMF82357.1"/>
    <property type="molecule type" value="Genomic_DNA"/>
</dbReference>
<dbReference type="PANTHER" id="PTHR42798:SF7">
    <property type="entry name" value="ALPHA-D-RIBOSE 1-METHYLPHOSPHONATE 5-TRIPHOSPHATE SYNTHASE SUBUNIT PHNL"/>
    <property type="match status" value="1"/>
</dbReference>
<dbReference type="SMART" id="SM00382">
    <property type="entry name" value="AAA"/>
    <property type="match status" value="1"/>
</dbReference>
<dbReference type="SUPFAM" id="SSF52540">
    <property type="entry name" value="P-loop containing nucleoside triphosphate hydrolases"/>
    <property type="match status" value="1"/>
</dbReference>
<evidence type="ECO:0000256" key="2">
    <source>
        <dbReference type="ARBA" id="ARBA00022448"/>
    </source>
</evidence>
<dbReference type="InterPro" id="IPR003439">
    <property type="entry name" value="ABC_transporter-like_ATP-bd"/>
</dbReference>
<dbReference type="Pfam" id="PF00005">
    <property type="entry name" value="ABC_tran"/>
    <property type="match status" value="1"/>
</dbReference>
<dbReference type="PROSITE" id="PS50893">
    <property type="entry name" value="ABC_TRANSPORTER_2"/>
    <property type="match status" value="1"/>
</dbReference>
<dbReference type="GO" id="GO:0016887">
    <property type="term" value="F:ATP hydrolysis activity"/>
    <property type="evidence" value="ECO:0007669"/>
    <property type="project" value="InterPro"/>
</dbReference>
<dbReference type="InterPro" id="IPR017871">
    <property type="entry name" value="ABC_transporter-like_CS"/>
</dbReference>
<dbReference type="Proteomes" id="UP000011770">
    <property type="component" value="Unassembled WGS sequence"/>
</dbReference>
<proteinExistence type="inferred from homology"/>
<dbReference type="GO" id="GO:0005524">
    <property type="term" value="F:ATP binding"/>
    <property type="evidence" value="ECO:0007669"/>
    <property type="project" value="UniProtKB-KW"/>
</dbReference>
<evidence type="ECO:0000256" key="1">
    <source>
        <dbReference type="ARBA" id="ARBA00005417"/>
    </source>
</evidence>
<accession>M3FPT1</accession>
<comment type="caution">
    <text evidence="9">The sequence shown here is derived from an EMBL/GenBank/DDBJ whole genome shotgun (WGS) entry which is preliminary data.</text>
</comment>
<evidence type="ECO:0000256" key="6">
    <source>
        <dbReference type="ARBA" id="ARBA00022967"/>
    </source>
</evidence>